<evidence type="ECO:0000313" key="11">
    <source>
        <dbReference type="Proteomes" id="UP000196573"/>
    </source>
</evidence>
<dbReference type="SUPFAM" id="SSF103481">
    <property type="entry name" value="Multidrug resistance efflux transporter EmrE"/>
    <property type="match status" value="1"/>
</dbReference>
<dbReference type="GO" id="GO:0005886">
    <property type="term" value="C:plasma membrane"/>
    <property type="evidence" value="ECO:0007669"/>
    <property type="project" value="UniProtKB-SubCell"/>
</dbReference>
<dbReference type="PANTHER" id="PTHR30561:SF1">
    <property type="entry name" value="MULTIDRUG TRANSPORTER EMRE"/>
    <property type="match status" value="1"/>
</dbReference>
<dbReference type="InterPro" id="IPR045324">
    <property type="entry name" value="Small_multidrug_res"/>
</dbReference>
<evidence type="ECO:0000256" key="3">
    <source>
        <dbReference type="ARBA" id="ARBA00022475"/>
    </source>
</evidence>
<feature type="transmembrane region" description="Helical" evidence="9">
    <location>
        <begin position="38"/>
        <end position="58"/>
    </location>
</feature>
<evidence type="ECO:0000256" key="2">
    <source>
        <dbReference type="ARBA" id="ARBA00022448"/>
    </source>
</evidence>
<comment type="subcellular location">
    <subcellularLocation>
        <location evidence="1 8">Cell membrane</location>
        <topology evidence="1 8">Multi-pass membrane protein</topology>
    </subcellularLocation>
</comment>
<comment type="similarity">
    <text evidence="7 8">Belongs to the drug/metabolite transporter (DMT) superfamily. Small multidrug resistance (SMR) (TC 2.A.7.1) family.</text>
</comment>
<keyword evidence="11" id="KW-1185">Reference proteome</keyword>
<gene>
    <name evidence="10" type="primary">emrE</name>
    <name evidence="10" type="ORF">EHSB41UT_02230</name>
</gene>
<dbReference type="RefSeq" id="WP_087109794.1">
    <property type="nucleotide sequence ID" value="NZ_CBCSCN010000002.1"/>
</dbReference>
<proteinExistence type="inferred from homology"/>
<evidence type="ECO:0000256" key="7">
    <source>
        <dbReference type="ARBA" id="ARBA00038032"/>
    </source>
</evidence>
<keyword evidence="2" id="KW-0813">Transport</keyword>
<dbReference type="Pfam" id="PF00893">
    <property type="entry name" value="Multi_Drug_Res"/>
    <property type="match status" value="1"/>
</dbReference>
<keyword evidence="3" id="KW-1003">Cell membrane</keyword>
<dbReference type="Gene3D" id="1.10.3730.20">
    <property type="match status" value="1"/>
</dbReference>
<feature type="transmembrane region" description="Helical" evidence="9">
    <location>
        <begin position="92"/>
        <end position="111"/>
    </location>
</feature>
<dbReference type="GO" id="GO:0015199">
    <property type="term" value="F:amino-acid betaine transmembrane transporter activity"/>
    <property type="evidence" value="ECO:0007669"/>
    <property type="project" value="TreeGrafter"/>
</dbReference>
<dbReference type="EMBL" id="FWPT01000004">
    <property type="protein sequence ID" value="SMA46675.1"/>
    <property type="molecule type" value="Genomic_DNA"/>
</dbReference>
<feature type="transmembrane region" description="Helical" evidence="9">
    <location>
        <begin position="65"/>
        <end position="86"/>
    </location>
</feature>
<evidence type="ECO:0000256" key="6">
    <source>
        <dbReference type="ARBA" id="ARBA00023136"/>
    </source>
</evidence>
<dbReference type="Proteomes" id="UP000196573">
    <property type="component" value="Unassembled WGS sequence"/>
</dbReference>
<dbReference type="AlphaFoldDB" id="A0A1X7AJI1"/>
<evidence type="ECO:0000256" key="8">
    <source>
        <dbReference type="RuleBase" id="RU003942"/>
    </source>
</evidence>
<keyword evidence="5 9" id="KW-1133">Transmembrane helix</keyword>
<dbReference type="InterPro" id="IPR000390">
    <property type="entry name" value="Small_drug/metabolite_transptr"/>
</dbReference>
<dbReference type="GO" id="GO:0015297">
    <property type="term" value="F:antiporter activity"/>
    <property type="evidence" value="ECO:0007669"/>
    <property type="project" value="TreeGrafter"/>
</dbReference>
<dbReference type="PANTHER" id="PTHR30561">
    <property type="entry name" value="SMR FAMILY PROTON-DEPENDENT DRUG EFFLUX TRANSPORTER SUGE"/>
    <property type="match status" value="1"/>
</dbReference>
<evidence type="ECO:0000256" key="1">
    <source>
        <dbReference type="ARBA" id="ARBA00004651"/>
    </source>
</evidence>
<organism evidence="10 11">
    <name type="scientific">Parendozoicomonas haliclonae</name>
    <dbReference type="NCBI Taxonomy" id="1960125"/>
    <lineage>
        <taxon>Bacteria</taxon>
        <taxon>Pseudomonadati</taxon>
        <taxon>Pseudomonadota</taxon>
        <taxon>Gammaproteobacteria</taxon>
        <taxon>Oceanospirillales</taxon>
        <taxon>Endozoicomonadaceae</taxon>
        <taxon>Parendozoicomonas</taxon>
    </lineage>
</organism>
<name>A0A1X7AJI1_9GAMM</name>
<keyword evidence="6 9" id="KW-0472">Membrane</keyword>
<evidence type="ECO:0000256" key="5">
    <source>
        <dbReference type="ARBA" id="ARBA00022989"/>
    </source>
</evidence>
<sequence length="117" mass="12336">MLQFLSALPPAAALGIAITCEVIATSSLPKTEQFTKPVPTLITLASYALAFFLLSITVKSMPVGVAYAIWCGAGIILVSMISWLWHGQQLDLPAIIGMGMIMGGTIITQAFSKSVAH</sequence>
<dbReference type="GO" id="GO:0031460">
    <property type="term" value="P:glycine betaine transport"/>
    <property type="evidence" value="ECO:0007669"/>
    <property type="project" value="TreeGrafter"/>
</dbReference>
<reference evidence="10 11" key="1">
    <citation type="submission" date="2017-03" db="EMBL/GenBank/DDBJ databases">
        <authorList>
            <person name="Afonso C.L."/>
            <person name="Miller P.J."/>
            <person name="Scott M.A."/>
            <person name="Spackman E."/>
            <person name="Goraichik I."/>
            <person name="Dimitrov K.M."/>
            <person name="Suarez D.L."/>
            <person name="Swayne D.E."/>
        </authorList>
    </citation>
    <scope>NUCLEOTIDE SEQUENCE [LARGE SCALE GENOMIC DNA]</scope>
    <source>
        <strain evidence="10">SB41UT1</strain>
    </source>
</reference>
<keyword evidence="4 8" id="KW-0812">Transmembrane</keyword>
<dbReference type="GO" id="GO:0015220">
    <property type="term" value="F:choline transmembrane transporter activity"/>
    <property type="evidence" value="ECO:0007669"/>
    <property type="project" value="TreeGrafter"/>
</dbReference>
<protein>
    <submittedName>
        <fullName evidence="10">Multidrug transporter EmrE</fullName>
    </submittedName>
</protein>
<dbReference type="InterPro" id="IPR037185">
    <property type="entry name" value="EmrE-like"/>
</dbReference>
<accession>A0A1X7AJI1</accession>
<evidence type="ECO:0000256" key="9">
    <source>
        <dbReference type="SAM" id="Phobius"/>
    </source>
</evidence>
<dbReference type="OrthoDB" id="9808638at2"/>
<evidence type="ECO:0000256" key="4">
    <source>
        <dbReference type="ARBA" id="ARBA00022692"/>
    </source>
</evidence>
<evidence type="ECO:0000313" key="10">
    <source>
        <dbReference type="EMBL" id="SMA46675.1"/>
    </source>
</evidence>